<name>G9Y7A9_HAFAL</name>
<feature type="transmembrane region" description="Helical" evidence="12">
    <location>
        <begin position="191"/>
        <end position="218"/>
    </location>
</feature>
<evidence type="ECO:0000256" key="6">
    <source>
        <dbReference type="ARBA" id="ARBA00022683"/>
    </source>
</evidence>
<evidence type="ECO:0000256" key="1">
    <source>
        <dbReference type="ARBA" id="ARBA00004651"/>
    </source>
</evidence>
<keyword evidence="9 12" id="KW-1133">Transmembrane helix</keyword>
<feature type="transmembrane region" description="Helical" evidence="12">
    <location>
        <begin position="12"/>
        <end position="38"/>
    </location>
</feature>
<feature type="domain" description="PTS EIIC type-1" evidence="14">
    <location>
        <begin position="3"/>
        <end position="424"/>
    </location>
</feature>
<evidence type="ECO:0000256" key="2">
    <source>
        <dbReference type="ARBA" id="ARBA00022448"/>
    </source>
</evidence>
<feature type="transmembrane region" description="Helical" evidence="12">
    <location>
        <begin position="337"/>
        <end position="361"/>
    </location>
</feature>
<keyword evidence="3" id="KW-1003">Cell membrane</keyword>
<keyword evidence="6" id="KW-0598">Phosphotransferase system</keyword>
<feature type="transmembrane region" description="Helical" evidence="12">
    <location>
        <begin position="164"/>
        <end position="185"/>
    </location>
</feature>
<evidence type="ECO:0000259" key="14">
    <source>
        <dbReference type="PROSITE" id="PS51103"/>
    </source>
</evidence>
<evidence type="ECO:0000256" key="12">
    <source>
        <dbReference type="SAM" id="Phobius"/>
    </source>
</evidence>
<evidence type="ECO:0000256" key="5">
    <source>
        <dbReference type="ARBA" id="ARBA00022679"/>
    </source>
</evidence>
<dbReference type="AlphaFoldDB" id="G9Y7A9"/>
<evidence type="ECO:0000256" key="3">
    <source>
        <dbReference type="ARBA" id="ARBA00022475"/>
    </source>
</evidence>
<dbReference type="PANTHER" id="PTHR30009:SF24">
    <property type="entry name" value="PTS SYSTEM, IIBC COMPONENT"/>
    <property type="match status" value="1"/>
</dbReference>
<evidence type="ECO:0000313" key="16">
    <source>
        <dbReference type="Proteomes" id="UP000005959"/>
    </source>
</evidence>
<dbReference type="PANTHER" id="PTHR30009">
    <property type="entry name" value="CYTOCHROME C-TYPE SYNTHESIS PROTEIN AND PTS TRANSMEMBRANE COMPONENT"/>
    <property type="match status" value="1"/>
</dbReference>
<dbReference type="InterPro" id="IPR003352">
    <property type="entry name" value="PTS_EIIC"/>
</dbReference>
<evidence type="ECO:0000256" key="4">
    <source>
        <dbReference type="ARBA" id="ARBA00022597"/>
    </source>
</evidence>
<keyword evidence="8" id="KW-0418">Kinase</keyword>
<reference evidence="15 16" key="1">
    <citation type="submission" date="2011-08" db="EMBL/GenBank/DDBJ databases">
        <authorList>
            <person name="Weinstock G."/>
            <person name="Sodergren E."/>
            <person name="Clifton S."/>
            <person name="Fulton L."/>
            <person name="Fulton B."/>
            <person name="Courtney L."/>
            <person name="Fronick C."/>
            <person name="Harrison M."/>
            <person name="Strong C."/>
            <person name="Farmer C."/>
            <person name="Delahaunty K."/>
            <person name="Markovic C."/>
            <person name="Hall O."/>
            <person name="Minx P."/>
            <person name="Tomlinson C."/>
            <person name="Mitreva M."/>
            <person name="Hou S."/>
            <person name="Chen J."/>
            <person name="Wollam A."/>
            <person name="Pepin K.H."/>
            <person name="Johnson M."/>
            <person name="Bhonagiri V."/>
            <person name="Zhang X."/>
            <person name="Suruliraj S."/>
            <person name="Warren W."/>
            <person name="Chinwalla A."/>
            <person name="Mardis E.R."/>
            <person name="Wilson R.K."/>
        </authorList>
    </citation>
    <scope>NUCLEOTIDE SEQUENCE [LARGE SCALE GENOMIC DNA]</scope>
    <source>
        <strain evidence="15 16">ATCC 51873</strain>
    </source>
</reference>
<evidence type="ECO:0000256" key="9">
    <source>
        <dbReference type="ARBA" id="ARBA00022989"/>
    </source>
</evidence>
<dbReference type="GO" id="GO:0009401">
    <property type="term" value="P:phosphoenolpyruvate-dependent sugar phosphotransferase system"/>
    <property type="evidence" value="ECO:0007669"/>
    <property type="project" value="UniProtKB-KW"/>
</dbReference>
<evidence type="ECO:0000256" key="7">
    <source>
        <dbReference type="ARBA" id="ARBA00022692"/>
    </source>
</evidence>
<feature type="transmembrane region" description="Helical" evidence="12">
    <location>
        <begin position="91"/>
        <end position="114"/>
    </location>
</feature>
<dbReference type="InterPro" id="IPR036878">
    <property type="entry name" value="Glu_permease_IIB"/>
</dbReference>
<feature type="transmembrane region" description="Helical" evidence="12">
    <location>
        <begin position="390"/>
        <end position="412"/>
    </location>
</feature>
<dbReference type="GO" id="GO:0016301">
    <property type="term" value="F:kinase activity"/>
    <property type="evidence" value="ECO:0007669"/>
    <property type="project" value="UniProtKB-KW"/>
</dbReference>
<dbReference type="PROSITE" id="PS51103">
    <property type="entry name" value="PTS_EIIC_TYPE_1"/>
    <property type="match status" value="1"/>
</dbReference>
<dbReference type="InterPro" id="IPR050429">
    <property type="entry name" value="PTS_Glucose_EIICBA"/>
</dbReference>
<proteinExistence type="predicted"/>
<dbReference type="RefSeq" id="WP_004092727.1">
    <property type="nucleotide sequence ID" value="NZ_JH417527.1"/>
</dbReference>
<dbReference type="GeneID" id="69639308"/>
<dbReference type="HOGENOM" id="CLU_012312_1_0_6"/>
<dbReference type="Pfam" id="PF00367">
    <property type="entry name" value="PTS_EIIB"/>
    <property type="match status" value="1"/>
</dbReference>
<dbReference type="CDD" id="cd00212">
    <property type="entry name" value="PTS_IIB_glc"/>
    <property type="match status" value="1"/>
</dbReference>
<dbReference type="Pfam" id="PF02378">
    <property type="entry name" value="PTS_EIIC"/>
    <property type="match status" value="1"/>
</dbReference>
<dbReference type="GO" id="GO:0090563">
    <property type="term" value="F:protein-phosphocysteine-sugar phosphotransferase activity"/>
    <property type="evidence" value="ECO:0007669"/>
    <property type="project" value="TreeGrafter"/>
</dbReference>
<keyword evidence="5 15" id="KW-0808">Transferase</keyword>
<dbReference type="SUPFAM" id="SSF55604">
    <property type="entry name" value="Glucose permease domain IIB"/>
    <property type="match status" value="1"/>
</dbReference>
<protein>
    <submittedName>
        <fullName evidence="15">Phosphotransferase system, EIIC</fullName>
    </submittedName>
</protein>
<keyword evidence="10 12" id="KW-0472">Membrane</keyword>
<gene>
    <name evidence="15" type="ORF">HMPREF0454_02482</name>
</gene>
<feature type="transmembrane region" description="Helical" evidence="12">
    <location>
        <begin position="58"/>
        <end position="84"/>
    </location>
</feature>
<dbReference type="PATRIC" id="fig|1002364.3.peg.2231"/>
<feature type="active site" description="Phosphocysteine intermediate; for EIIB activity" evidence="11">
    <location>
        <position position="468"/>
    </location>
</feature>
<evidence type="ECO:0000313" key="15">
    <source>
        <dbReference type="EMBL" id="EHM42118.1"/>
    </source>
</evidence>
<dbReference type="Proteomes" id="UP000005959">
    <property type="component" value="Unassembled WGS sequence"/>
</dbReference>
<evidence type="ECO:0000256" key="8">
    <source>
        <dbReference type="ARBA" id="ARBA00022777"/>
    </source>
</evidence>
<keyword evidence="4" id="KW-0762">Sugar transport</keyword>
<evidence type="ECO:0000256" key="10">
    <source>
        <dbReference type="ARBA" id="ARBA00023136"/>
    </source>
</evidence>
<feature type="transmembrane region" description="Helical" evidence="12">
    <location>
        <begin position="134"/>
        <end position="152"/>
    </location>
</feature>
<dbReference type="PROSITE" id="PS51098">
    <property type="entry name" value="PTS_EIIB_TYPE_1"/>
    <property type="match status" value="1"/>
</dbReference>
<dbReference type="InterPro" id="IPR018113">
    <property type="entry name" value="PTrfase_EIIB_Cys"/>
</dbReference>
<dbReference type="Gene3D" id="3.30.1360.60">
    <property type="entry name" value="Glucose permease domain IIB"/>
    <property type="match status" value="1"/>
</dbReference>
<dbReference type="GO" id="GO:0005886">
    <property type="term" value="C:plasma membrane"/>
    <property type="evidence" value="ECO:0007669"/>
    <property type="project" value="UniProtKB-SubCell"/>
</dbReference>
<evidence type="ECO:0000256" key="11">
    <source>
        <dbReference type="PROSITE-ProRule" id="PRU00421"/>
    </source>
</evidence>
<organism evidence="15 16">
    <name type="scientific">Hafnia alvei ATCC 51873</name>
    <dbReference type="NCBI Taxonomy" id="1002364"/>
    <lineage>
        <taxon>Bacteria</taxon>
        <taxon>Pseudomonadati</taxon>
        <taxon>Pseudomonadota</taxon>
        <taxon>Gammaproteobacteria</taxon>
        <taxon>Enterobacterales</taxon>
        <taxon>Hafniaceae</taxon>
        <taxon>Hafnia</taxon>
    </lineage>
</organism>
<feature type="domain" description="PTS EIIB type-1" evidence="13">
    <location>
        <begin position="446"/>
        <end position="525"/>
    </location>
</feature>
<keyword evidence="7 12" id="KW-0812">Transmembrane</keyword>
<comment type="subcellular location">
    <subcellularLocation>
        <location evidence="1">Cell membrane</location>
        <topology evidence="1">Multi-pass membrane protein</topology>
    </subcellularLocation>
</comment>
<evidence type="ECO:0000259" key="13">
    <source>
        <dbReference type="PROSITE" id="PS51098"/>
    </source>
</evidence>
<accession>G9Y7A9</accession>
<dbReference type="EMBL" id="AGCI01000059">
    <property type="protein sequence ID" value="EHM42118.1"/>
    <property type="molecule type" value="Genomic_DNA"/>
</dbReference>
<dbReference type="InterPro" id="IPR013013">
    <property type="entry name" value="PTS_EIIC_1"/>
</dbReference>
<comment type="caution">
    <text evidence="15">The sequence shown here is derived from an EMBL/GenBank/DDBJ whole genome shotgun (WGS) entry which is preliminary data.</text>
</comment>
<keyword evidence="2" id="KW-0813">Transport</keyword>
<feature type="transmembrane region" description="Helical" evidence="12">
    <location>
        <begin position="313"/>
        <end position="331"/>
    </location>
</feature>
<dbReference type="InterPro" id="IPR001996">
    <property type="entry name" value="PTS_IIB_1"/>
</dbReference>
<dbReference type="GO" id="GO:0008982">
    <property type="term" value="F:protein-N(PI)-phosphohistidine-sugar phosphotransferase activity"/>
    <property type="evidence" value="ECO:0007669"/>
    <property type="project" value="InterPro"/>
</dbReference>
<sequence>MKKETLDFFQKLSRAFIMPIALLSFASLLLGVASLFLWHQALLDMFPILKTPAIQYCANLMNTVASVIMDNLPLLFAISLSFTLAKEDKEYAALGALVGYLALIMGMHALITFIPSVQHMFPEKALTETLGIKTVNTGVVGGIITGIMSSFIHNHTHKTKLPMALAFFGGVRFVPIANTIFFVIFGQLFPFIWVFVSNIINSAAIGVSHAGVLAPFIYGMGERLLIPTGLHQIWNTVIRDTMVSGIATFPDGHTIEGARAIFADYMRTNILPTNMTLPDIVKFLRGGQIPITMFTLPMMALAMYHTAKPEQKAKIKPLLITGVFTSIIAGVTEPLEFTFLFISPLWYFVYCIINGLSFMLCYMFQSQVGGTEANIIGLVLYGFLRPESKFWINILIGVVMSGVGYLLFRWWIVRFDLKTPGRGSDYEQTIDILGLGETYSDKDPLQLKAMTIIKGLGGSENITDVESCMSRLRVSVINMDNVDDKILNATGPLGIVKVDSENIQIIYGTTAGTIRGAVKKQLSAK</sequence>